<sequence length="340" mass="34784">MTDGYLAYATARATQADELEAAIARLTGSVTSLAARGQLAGPGPVFVGIGASLAAACAPVWSLRARGVHSWRLGAGDHPLPFPVSAHPVFGVSQSGRSAETLAVLESVDPSLRHAVVNMTPSPIADLATGLVDIGSVPDSYASTIGYTATVAALGLLADVWDGGAPDEGWARLGALFAATEKELTEGVRALAPLFATATSADFVGTGPAVGSAEAGALLFREVARIPSTGMSTRQYLHGAMESAGGGVHVLFGDEREHATAATLADAGHPVVLVTAEPPAGRPLLHVVRVPRLPAAQRAVVEILVVQILVEAVAEVRGVAIEEFVFHNADIKVPEGRPAV</sequence>
<dbReference type="Gene3D" id="3.40.50.10490">
    <property type="entry name" value="Glucose-6-phosphate isomerase like protein, domain 1"/>
    <property type="match status" value="2"/>
</dbReference>
<dbReference type="PANTHER" id="PTHR10937:SF0">
    <property type="entry name" value="GLUTAMINE--FRUCTOSE-6-PHOSPHATE TRANSAMINASE (ISOMERIZING)"/>
    <property type="match status" value="1"/>
</dbReference>
<name>A0A6G9GU40_9ACTN</name>
<dbReference type="GO" id="GO:0097367">
    <property type="term" value="F:carbohydrate derivative binding"/>
    <property type="evidence" value="ECO:0007669"/>
    <property type="project" value="InterPro"/>
</dbReference>
<evidence type="ECO:0000256" key="2">
    <source>
        <dbReference type="ARBA" id="ARBA00012916"/>
    </source>
</evidence>
<evidence type="ECO:0000256" key="1">
    <source>
        <dbReference type="ARBA" id="ARBA00001031"/>
    </source>
</evidence>
<evidence type="ECO:0000256" key="3">
    <source>
        <dbReference type="ARBA" id="ARBA00016090"/>
    </source>
</evidence>
<dbReference type="PANTHER" id="PTHR10937">
    <property type="entry name" value="GLUCOSAMINE--FRUCTOSE-6-PHOSPHATE AMINOTRANSFERASE, ISOMERIZING"/>
    <property type="match status" value="1"/>
</dbReference>
<keyword evidence="5" id="KW-1185">Reference proteome</keyword>
<dbReference type="EC" id="2.6.1.16" evidence="2"/>
<accession>A0A6G9GU40</accession>
<dbReference type="AlphaFoldDB" id="A0A6G9GU40"/>
<proteinExistence type="predicted"/>
<dbReference type="KEGG" id="slia:HA039_03330"/>
<comment type="catalytic activity">
    <reaction evidence="1">
        <text>D-fructose 6-phosphate + L-glutamine = D-glucosamine 6-phosphate + L-glutamate</text>
        <dbReference type="Rhea" id="RHEA:13237"/>
        <dbReference type="ChEBI" id="CHEBI:29985"/>
        <dbReference type="ChEBI" id="CHEBI:58359"/>
        <dbReference type="ChEBI" id="CHEBI:58725"/>
        <dbReference type="ChEBI" id="CHEBI:61527"/>
        <dbReference type="EC" id="2.6.1.16"/>
    </reaction>
</comment>
<evidence type="ECO:0000313" key="5">
    <source>
        <dbReference type="Proteomes" id="UP000501179"/>
    </source>
</evidence>
<organism evidence="4 5">
    <name type="scientific">Streptomyces liangshanensis</name>
    <dbReference type="NCBI Taxonomy" id="2717324"/>
    <lineage>
        <taxon>Bacteria</taxon>
        <taxon>Bacillati</taxon>
        <taxon>Actinomycetota</taxon>
        <taxon>Actinomycetes</taxon>
        <taxon>Kitasatosporales</taxon>
        <taxon>Streptomycetaceae</taxon>
        <taxon>Streptomyces</taxon>
    </lineage>
</organism>
<protein>
    <recommendedName>
        <fullName evidence="3">Glutamine--fructose-6-phosphate aminotransferase [isomerizing]</fullName>
        <ecNumber evidence="2">2.6.1.16</ecNumber>
    </recommendedName>
</protein>
<dbReference type="InterPro" id="IPR046348">
    <property type="entry name" value="SIS_dom_sf"/>
</dbReference>
<evidence type="ECO:0000313" key="4">
    <source>
        <dbReference type="EMBL" id="QIQ01457.1"/>
    </source>
</evidence>
<dbReference type="RefSeq" id="WP_167023507.1">
    <property type="nucleotide sequence ID" value="NZ_CP050177.1"/>
</dbReference>
<dbReference type="SUPFAM" id="SSF53697">
    <property type="entry name" value="SIS domain"/>
    <property type="match status" value="1"/>
</dbReference>
<dbReference type="GO" id="GO:0004360">
    <property type="term" value="F:glutamine-fructose-6-phosphate transaminase (isomerizing) activity"/>
    <property type="evidence" value="ECO:0007669"/>
    <property type="project" value="UniProtKB-EC"/>
</dbReference>
<dbReference type="GO" id="GO:0006487">
    <property type="term" value="P:protein N-linked glycosylation"/>
    <property type="evidence" value="ECO:0007669"/>
    <property type="project" value="TreeGrafter"/>
</dbReference>
<reference evidence="4 5" key="1">
    <citation type="submission" date="2020-03" db="EMBL/GenBank/DDBJ databases">
        <title>A novel species.</title>
        <authorList>
            <person name="Gao J."/>
        </authorList>
    </citation>
    <scope>NUCLEOTIDE SEQUENCE [LARGE SCALE GENOMIC DNA]</scope>
    <source>
        <strain evidence="4 5">QMT-12</strain>
    </source>
</reference>
<gene>
    <name evidence="4" type="ORF">HA039_03330</name>
</gene>
<dbReference type="GO" id="GO:0006002">
    <property type="term" value="P:fructose 6-phosphate metabolic process"/>
    <property type="evidence" value="ECO:0007669"/>
    <property type="project" value="TreeGrafter"/>
</dbReference>
<dbReference type="EMBL" id="CP050177">
    <property type="protein sequence ID" value="QIQ01457.1"/>
    <property type="molecule type" value="Genomic_DNA"/>
</dbReference>
<dbReference type="Proteomes" id="UP000501179">
    <property type="component" value="Chromosome"/>
</dbReference>
<dbReference type="GO" id="GO:0006047">
    <property type="term" value="P:UDP-N-acetylglucosamine metabolic process"/>
    <property type="evidence" value="ECO:0007669"/>
    <property type="project" value="TreeGrafter"/>
</dbReference>